<keyword evidence="1" id="KW-0472">Membrane</keyword>
<organism evidence="2 3">
    <name type="scientific">Botrytis hyacinthi</name>
    <dbReference type="NCBI Taxonomy" id="278943"/>
    <lineage>
        <taxon>Eukaryota</taxon>
        <taxon>Fungi</taxon>
        <taxon>Dikarya</taxon>
        <taxon>Ascomycota</taxon>
        <taxon>Pezizomycotina</taxon>
        <taxon>Leotiomycetes</taxon>
        <taxon>Helotiales</taxon>
        <taxon>Sclerotiniaceae</taxon>
        <taxon>Botrytis</taxon>
    </lineage>
</organism>
<accession>A0A4Z1GMR5</accession>
<proteinExistence type="predicted"/>
<sequence length="78" mass="9333">MKYSTAQVSKLKRKERKTEIKYRYQECGYMNSKNRQNRRMMDRDLHSKSLCMDIPSFLFFAVGPVGPYIGWVMYLIVV</sequence>
<feature type="transmembrane region" description="Helical" evidence="1">
    <location>
        <begin position="57"/>
        <end position="77"/>
    </location>
</feature>
<evidence type="ECO:0000256" key="1">
    <source>
        <dbReference type="SAM" id="Phobius"/>
    </source>
</evidence>
<comment type="caution">
    <text evidence="2">The sequence shown here is derived from an EMBL/GenBank/DDBJ whole genome shotgun (WGS) entry which is preliminary data.</text>
</comment>
<reference evidence="2 3" key="1">
    <citation type="submission" date="2017-12" db="EMBL/GenBank/DDBJ databases">
        <title>Comparative genomics of Botrytis spp.</title>
        <authorList>
            <person name="Valero-Jimenez C.A."/>
            <person name="Tapia P."/>
            <person name="Veloso J."/>
            <person name="Silva-Moreno E."/>
            <person name="Staats M."/>
            <person name="Valdes J.H."/>
            <person name="Van Kan J.A.L."/>
        </authorList>
    </citation>
    <scope>NUCLEOTIDE SEQUENCE [LARGE SCALE GENOMIC DNA]</scope>
    <source>
        <strain evidence="2 3">Bh0001</strain>
    </source>
</reference>
<dbReference type="Proteomes" id="UP000297814">
    <property type="component" value="Unassembled WGS sequence"/>
</dbReference>
<keyword evidence="3" id="KW-1185">Reference proteome</keyword>
<protein>
    <submittedName>
        <fullName evidence="2">Uncharacterized protein</fullName>
    </submittedName>
</protein>
<gene>
    <name evidence="2" type="ORF">BHYA_0079g00350</name>
</gene>
<dbReference type="EMBL" id="PQXK01000079">
    <property type="protein sequence ID" value="TGO38234.1"/>
    <property type="molecule type" value="Genomic_DNA"/>
</dbReference>
<keyword evidence="1" id="KW-0812">Transmembrane</keyword>
<keyword evidence="1" id="KW-1133">Transmembrane helix</keyword>
<evidence type="ECO:0000313" key="3">
    <source>
        <dbReference type="Proteomes" id="UP000297814"/>
    </source>
</evidence>
<evidence type="ECO:0000313" key="2">
    <source>
        <dbReference type="EMBL" id="TGO38234.1"/>
    </source>
</evidence>
<dbReference type="AlphaFoldDB" id="A0A4Z1GMR5"/>
<name>A0A4Z1GMR5_9HELO</name>